<keyword evidence="3" id="KW-1185">Reference proteome</keyword>
<gene>
    <name evidence="2" type="ORF">EVAR_2941_1</name>
</gene>
<dbReference type="OrthoDB" id="411823at2759"/>
<proteinExistence type="predicted"/>
<evidence type="ECO:0000313" key="2">
    <source>
        <dbReference type="EMBL" id="GBP08155.1"/>
    </source>
</evidence>
<feature type="region of interest" description="Disordered" evidence="1">
    <location>
        <begin position="152"/>
        <end position="176"/>
    </location>
</feature>
<dbReference type="EMBL" id="BGZK01000029">
    <property type="protein sequence ID" value="GBP08155.1"/>
    <property type="molecule type" value="Genomic_DNA"/>
</dbReference>
<name>A0A4C1T1U8_EUMVA</name>
<comment type="caution">
    <text evidence="2">The sequence shown here is derived from an EMBL/GenBank/DDBJ whole genome shotgun (WGS) entry which is preliminary data.</text>
</comment>
<sequence length="176" mass="20488">MAQTLMGHGGFSQYRFRFKLRDSPHCACDPAKIQDVLLVLEDCDMFLRKRAALEAGIGVQIVRRNFTEILEEAIKREKFFDFCDTVVKRFSRTNKQARNRRACMKRLMEVSETSETCKDRTTWKFIVSEGFLRNRPCLSECEKKMKTRDKIFNQDTSAGRAARRRRADARAADSSD</sequence>
<evidence type="ECO:0000313" key="3">
    <source>
        <dbReference type="Proteomes" id="UP000299102"/>
    </source>
</evidence>
<dbReference type="AlphaFoldDB" id="A0A4C1T1U8"/>
<evidence type="ECO:0000256" key="1">
    <source>
        <dbReference type="SAM" id="MobiDB-lite"/>
    </source>
</evidence>
<protein>
    <submittedName>
        <fullName evidence="2">Uncharacterized protein</fullName>
    </submittedName>
</protein>
<reference evidence="2 3" key="1">
    <citation type="journal article" date="2019" name="Commun. Biol.">
        <title>The bagworm genome reveals a unique fibroin gene that provides high tensile strength.</title>
        <authorList>
            <person name="Kono N."/>
            <person name="Nakamura H."/>
            <person name="Ohtoshi R."/>
            <person name="Tomita M."/>
            <person name="Numata K."/>
            <person name="Arakawa K."/>
        </authorList>
    </citation>
    <scope>NUCLEOTIDE SEQUENCE [LARGE SCALE GENOMIC DNA]</scope>
</reference>
<organism evidence="2 3">
    <name type="scientific">Eumeta variegata</name>
    <name type="common">Bagworm moth</name>
    <name type="synonym">Eumeta japonica</name>
    <dbReference type="NCBI Taxonomy" id="151549"/>
    <lineage>
        <taxon>Eukaryota</taxon>
        <taxon>Metazoa</taxon>
        <taxon>Ecdysozoa</taxon>
        <taxon>Arthropoda</taxon>
        <taxon>Hexapoda</taxon>
        <taxon>Insecta</taxon>
        <taxon>Pterygota</taxon>
        <taxon>Neoptera</taxon>
        <taxon>Endopterygota</taxon>
        <taxon>Lepidoptera</taxon>
        <taxon>Glossata</taxon>
        <taxon>Ditrysia</taxon>
        <taxon>Tineoidea</taxon>
        <taxon>Psychidae</taxon>
        <taxon>Oiketicinae</taxon>
        <taxon>Eumeta</taxon>
    </lineage>
</organism>
<accession>A0A4C1T1U8</accession>
<dbReference type="Proteomes" id="UP000299102">
    <property type="component" value="Unassembled WGS sequence"/>
</dbReference>